<comment type="caution">
    <text evidence="3">The sequence shown here is derived from an EMBL/GenBank/DDBJ whole genome shotgun (WGS) entry which is preliminary data.</text>
</comment>
<sequence>MCSAALARPVAILIRIILSCGRWPLCWKVHWVFPLFKKKTKSDPANYRGIHLTSQASKVVERVLGAFFQPFLEATSAYGPNQFAYMKRRGAKDALALNVLSWLTMINSGLRVGLYCSDVSGAFDRVSADRLLLKLKAKGVHDQLLKVIGSWLGQRVSLVVVDGFFSSPSPLTNSVFQGTVWGPPLWNCYYEDSRRAVNSKGFTETTFADDLNCYKAFDMDTAAADIFTDMQSCQSSLHEWGRANHVCFDPGKESMHIIHNRSAVGDDFKLLGVTFDTRLVMDAAIYEIAAQAHQRLRTLSRGRRFFSVAVMVRLYKSQVLSYIEFATPAIYHSQQFYLQVLDNIQNRFLQEVDLSISEAFLVHNLAPLSTRRDIAMLGLIHRVVLGIAPAQFNQFFSPSRRLVFPRSFRRPVLRHNRQLHDPMDGTHSNAMQRSCLALIYPYNLLPQCAVDLESVSSFQRHLQLAVKQACRSGIINWEALFTTGAKSLSVTSFHTLFSN</sequence>
<evidence type="ECO:0000313" key="3">
    <source>
        <dbReference type="EMBL" id="CAE8621899.1"/>
    </source>
</evidence>
<proteinExistence type="predicted"/>
<dbReference type="EMBL" id="CAJNNV010027841">
    <property type="protein sequence ID" value="CAE8621899.1"/>
    <property type="molecule type" value="Genomic_DNA"/>
</dbReference>
<reference evidence="3" key="1">
    <citation type="submission" date="2021-02" db="EMBL/GenBank/DDBJ databases">
        <authorList>
            <person name="Dougan E. K."/>
            <person name="Rhodes N."/>
            <person name="Thang M."/>
            <person name="Chan C."/>
        </authorList>
    </citation>
    <scope>NUCLEOTIDE SEQUENCE</scope>
</reference>
<evidence type="ECO:0000256" key="1">
    <source>
        <dbReference type="SAM" id="SignalP"/>
    </source>
</evidence>
<name>A0A813G6V8_POLGL</name>
<accession>A0A813G6V8</accession>
<dbReference type="InterPro" id="IPR000477">
    <property type="entry name" value="RT_dom"/>
</dbReference>
<organism evidence="3 4">
    <name type="scientific">Polarella glacialis</name>
    <name type="common">Dinoflagellate</name>
    <dbReference type="NCBI Taxonomy" id="89957"/>
    <lineage>
        <taxon>Eukaryota</taxon>
        <taxon>Sar</taxon>
        <taxon>Alveolata</taxon>
        <taxon>Dinophyceae</taxon>
        <taxon>Suessiales</taxon>
        <taxon>Suessiaceae</taxon>
        <taxon>Polarella</taxon>
    </lineage>
</organism>
<dbReference type="SUPFAM" id="SSF56672">
    <property type="entry name" value="DNA/RNA polymerases"/>
    <property type="match status" value="1"/>
</dbReference>
<dbReference type="PANTHER" id="PTHR33332">
    <property type="entry name" value="REVERSE TRANSCRIPTASE DOMAIN-CONTAINING PROTEIN"/>
    <property type="match status" value="1"/>
</dbReference>
<dbReference type="Proteomes" id="UP000654075">
    <property type="component" value="Unassembled WGS sequence"/>
</dbReference>
<protein>
    <recommendedName>
        <fullName evidence="2">Reverse transcriptase domain-containing protein</fullName>
    </recommendedName>
</protein>
<feature type="signal peptide" evidence="1">
    <location>
        <begin position="1"/>
        <end position="21"/>
    </location>
</feature>
<keyword evidence="4" id="KW-1185">Reference proteome</keyword>
<feature type="domain" description="Reverse transcriptase" evidence="2">
    <location>
        <begin position="39"/>
        <end position="274"/>
    </location>
</feature>
<dbReference type="InterPro" id="IPR043502">
    <property type="entry name" value="DNA/RNA_pol_sf"/>
</dbReference>
<gene>
    <name evidence="3" type="ORF">PGLA1383_LOCUS39416</name>
</gene>
<dbReference type="Pfam" id="PF00078">
    <property type="entry name" value="RVT_1"/>
    <property type="match status" value="1"/>
</dbReference>
<feature type="chain" id="PRO_5032577240" description="Reverse transcriptase domain-containing protein" evidence="1">
    <location>
        <begin position="22"/>
        <end position="499"/>
    </location>
</feature>
<evidence type="ECO:0000313" key="4">
    <source>
        <dbReference type="Proteomes" id="UP000654075"/>
    </source>
</evidence>
<dbReference type="AlphaFoldDB" id="A0A813G6V8"/>
<keyword evidence="1" id="KW-0732">Signal</keyword>
<evidence type="ECO:0000259" key="2">
    <source>
        <dbReference type="Pfam" id="PF00078"/>
    </source>
</evidence>
<dbReference type="OrthoDB" id="414730at2759"/>